<evidence type="ECO:0000313" key="3">
    <source>
        <dbReference type="Proteomes" id="UP000006229"/>
    </source>
</evidence>
<accession>I1A6U0</accession>
<keyword evidence="3" id="KW-1185">Reference proteome</keyword>
<keyword evidence="1" id="KW-0472">Membrane</keyword>
<reference evidence="2 3" key="1">
    <citation type="journal article" date="2012" name="J. Bacteriol.">
        <title>Genome annotation of five Mycoplasma canis strains.</title>
        <authorList>
            <person name="Brown D.R."/>
            <person name="May M."/>
            <person name="Michaels D.L."/>
            <person name="Barbet A.F."/>
        </authorList>
    </citation>
    <scope>NUCLEOTIDE SEQUENCE [LARGE SCALE GENOMIC DNA]</scope>
    <source>
        <strain evidence="2 3">UFG4</strain>
    </source>
</reference>
<name>I1A6U0_9BACT</name>
<dbReference type="Proteomes" id="UP000006229">
    <property type="component" value="Unassembled WGS sequence"/>
</dbReference>
<keyword evidence="1" id="KW-1133">Transmembrane helix</keyword>
<proteinExistence type="predicted"/>
<evidence type="ECO:0000313" key="2">
    <source>
        <dbReference type="EMBL" id="EIE42211.1"/>
    </source>
</evidence>
<dbReference type="AlphaFoldDB" id="I1A6U0"/>
<sequence>MKILKNNFANFILIILLLISFALFLFFITQLRTYDYFAVIVKKERDEIYISNINLDKILDKKVNLFINVNDKLSRYEILIDNKLTEDGILIRSLPLMNSLEKNNIYSIQAYISVEKEIFMTRILNLIKTITNN</sequence>
<protein>
    <submittedName>
        <fullName evidence="2">Uncharacterized protein</fullName>
    </submittedName>
</protein>
<dbReference type="NCBIfam" id="NF045999">
    <property type="entry name" value="MAG1140_fam"/>
    <property type="match status" value="1"/>
</dbReference>
<feature type="transmembrane region" description="Helical" evidence="1">
    <location>
        <begin position="7"/>
        <end position="28"/>
    </location>
</feature>
<keyword evidence="1" id="KW-0812">Transmembrane</keyword>
<evidence type="ECO:0000256" key="1">
    <source>
        <dbReference type="SAM" id="Phobius"/>
    </source>
</evidence>
<dbReference type="RefSeq" id="WP_004797073.1">
    <property type="nucleotide sequence ID" value="NZ_AJFU01000004.1"/>
</dbReference>
<comment type="caution">
    <text evidence="2">The sequence shown here is derived from an EMBL/GenBank/DDBJ whole genome shotgun (WGS) entry which is preliminary data.</text>
</comment>
<dbReference type="EMBL" id="AJFU01000004">
    <property type="protein sequence ID" value="EIE42211.1"/>
    <property type="molecule type" value="Genomic_DNA"/>
</dbReference>
<dbReference type="OrthoDB" id="9998718at2"/>
<dbReference type="PATRIC" id="fig|1131455.3.peg.248"/>
<organism evidence="2 3">
    <name type="scientific">Mycoplasmopsis canis UFG4</name>
    <dbReference type="NCBI Taxonomy" id="1131455"/>
    <lineage>
        <taxon>Bacteria</taxon>
        <taxon>Bacillati</taxon>
        <taxon>Mycoplasmatota</taxon>
        <taxon>Mycoplasmoidales</taxon>
        <taxon>Metamycoplasmataceae</taxon>
        <taxon>Mycoplasmopsis</taxon>
    </lineage>
</organism>
<gene>
    <name evidence="2" type="ORF">MCANUFG4_01213</name>
</gene>